<keyword evidence="2" id="KW-1185">Reference proteome</keyword>
<dbReference type="SUPFAM" id="SSF48371">
    <property type="entry name" value="ARM repeat"/>
    <property type="match status" value="1"/>
</dbReference>
<dbReference type="InterPro" id="IPR016024">
    <property type="entry name" value="ARM-type_fold"/>
</dbReference>
<organism evidence="1 2">
    <name type="scientific">Trichomonas vaginalis (strain ATCC PRA-98 / G3)</name>
    <dbReference type="NCBI Taxonomy" id="412133"/>
    <lineage>
        <taxon>Eukaryota</taxon>
        <taxon>Metamonada</taxon>
        <taxon>Parabasalia</taxon>
        <taxon>Trichomonadida</taxon>
        <taxon>Trichomonadidae</taxon>
        <taxon>Trichomonas</taxon>
    </lineage>
</organism>
<dbReference type="KEGG" id="tva:4758665"/>
<gene>
    <name evidence="1" type="ORF">TVAG_207410</name>
</gene>
<sequence>MADEDYKENSEEPLSKNRENLVDVDDSCESVYKFLEAFAANEEYFDKFQQIQFQMSQNELDLMLSFFSIAENYFDTLDETQNALIIYHISEFTLKLASIKEYATMILKIKFLRHFFTKIFDDEITINVLQIVDLLVQNAEKGDLKNIVEQSYHIQLMYVFERFQDFQVRKNIIIILLNLFTFLRSSGEKFIEFYEFTQLLHLSNIILESNDTEALALYVHLLSSVFSVLEDIQFVDTDIQQIFSLFGICKQQQLDVEIFECITYVITHLEPGSEIPVIKDFMNIQILQDYCNKPIEFQINALLIIFKYSTFVFKSKTEEKHVDYIFELLYVVSYTFDCLNIQSKLKLVPLVKELIETRNIDLIIELYNIQLIQQIFDLLETDLKALAKDICRMMLCIYQTCKEAGKIEFLKNLLEEMDCLNVIDEFISSSNDDETCNRFSQLLTLIEEIQPAE</sequence>
<name>A2F2K4_TRIV3</name>
<dbReference type="AlphaFoldDB" id="A2F2K4"/>
<proteinExistence type="predicted"/>
<dbReference type="RefSeq" id="XP_001313767.1">
    <property type="nucleotide sequence ID" value="XM_001313766.1"/>
</dbReference>
<dbReference type="SMR" id="A2F2K4"/>
<dbReference type="VEuPathDB" id="TrichDB:TVAGG3_0105080"/>
<dbReference type="EMBL" id="DS113587">
    <property type="protein sequence ID" value="EAY00838.1"/>
    <property type="molecule type" value="Genomic_DNA"/>
</dbReference>
<evidence type="ECO:0000313" key="1">
    <source>
        <dbReference type="EMBL" id="EAY00838.1"/>
    </source>
</evidence>
<reference evidence="1" key="1">
    <citation type="submission" date="2006-10" db="EMBL/GenBank/DDBJ databases">
        <authorList>
            <person name="Amadeo P."/>
            <person name="Zhao Q."/>
            <person name="Wortman J."/>
            <person name="Fraser-Liggett C."/>
            <person name="Carlton J."/>
        </authorList>
    </citation>
    <scope>NUCLEOTIDE SEQUENCE</scope>
    <source>
        <strain evidence="1">G3</strain>
    </source>
</reference>
<accession>A2F2K4</accession>
<dbReference type="InParanoid" id="A2F2K4"/>
<protein>
    <submittedName>
        <fullName evidence="1">Uncharacterized protein</fullName>
    </submittedName>
</protein>
<dbReference type="VEuPathDB" id="TrichDB:TVAG_207410"/>
<dbReference type="Proteomes" id="UP000001542">
    <property type="component" value="Unassembled WGS sequence"/>
</dbReference>
<evidence type="ECO:0000313" key="2">
    <source>
        <dbReference type="Proteomes" id="UP000001542"/>
    </source>
</evidence>
<reference evidence="1" key="2">
    <citation type="journal article" date="2007" name="Science">
        <title>Draft genome sequence of the sexually transmitted pathogen Trichomonas vaginalis.</title>
        <authorList>
            <person name="Carlton J.M."/>
            <person name="Hirt R.P."/>
            <person name="Silva J.C."/>
            <person name="Delcher A.L."/>
            <person name="Schatz M."/>
            <person name="Zhao Q."/>
            <person name="Wortman J.R."/>
            <person name="Bidwell S.L."/>
            <person name="Alsmark U.C.M."/>
            <person name="Besteiro S."/>
            <person name="Sicheritz-Ponten T."/>
            <person name="Noel C.J."/>
            <person name="Dacks J.B."/>
            <person name="Foster P.G."/>
            <person name="Simillion C."/>
            <person name="Van de Peer Y."/>
            <person name="Miranda-Saavedra D."/>
            <person name="Barton G.J."/>
            <person name="Westrop G.D."/>
            <person name="Mueller S."/>
            <person name="Dessi D."/>
            <person name="Fiori P.L."/>
            <person name="Ren Q."/>
            <person name="Paulsen I."/>
            <person name="Zhang H."/>
            <person name="Bastida-Corcuera F.D."/>
            <person name="Simoes-Barbosa A."/>
            <person name="Brown M.T."/>
            <person name="Hayes R.D."/>
            <person name="Mukherjee M."/>
            <person name="Okumura C.Y."/>
            <person name="Schneider R."/>
            <person name="Smith A.J."/>
            <person name="Vanacova S."/>
            <person name="Villalvazo M."/>
            <person name="Haas B.J."/>
            <person name="Pertea M."/>
            <person name="Feldblyum T.V."/>
            <person name="Utterback T.R."/>
            <person name="Shu C.L."/>
            <person name="Osoegawa K."/>
            <person name="de Jong P.J."/>
            <person name="Hrdy I."/>
            <person name="Horvathova L."/>
            <person name="Zubacova Z."/>
            <person name="Dolezal P."/>
            <person name="Malik S.B."/>
            <person name="Logsdon J.M. Jr."/>
            <person name="Henze K."/>
            <person name="Gupta A."/>
            <person name="Wang C.C."/>
            <person name="Dunne R.L."/>
            <person name="Upcroft J.A."/>
            <person name="Upcroft P."/>
            <person name="White O."/>
            <person name="Salzberg S.L."/>
            <person name="Tang P."/>
            <person name="Chiu C.-H."/>
            <person name="Lee Y.-S."/>
            <person name="Embley T.M."/>
            <person name="Coombs G.H."/>
            <person name="Mottram J.C."/>
            <person name="Tachezy J."/>
            <person name="Fraser-Liggett C.M."/>
            <person name="Johnson P.J."/>
        </authorList>
    </citation>
    <scope>NUCLEOTIDE SEQUENCE [LARGE SCALE GENOMIC DNA]</scope>
    <source>
        <strain evidence="1">G3</strain>
    </source>
</reference>